<feature type="transmembrane region" description="Helical" evidence="1">
    <location>
        <begin position="59"/>
        <end position="75"/>
    </location>
</feature>
<dbReference type="Proteomes" id="UP001523219">
    <property type="component" value="Unassembled WGS sequence"/>
</dbReference>
<dbReference type="RefSeq" id="WP_252424343.1">
    <property type="nucleotide sequence ID" value="NZ_JAMWMR010000006.1"/>
</dbReference>
<keyword evidence="1" id="KW-0472">Membrane</keyword>
<dbReference type="EMBL" id="JAMWMR010000006">
    <property type="protein sequence ID" value="MCN9241144.1"/>
    <property type="molecule type" value="Genomic_DNA"/>
</dbReference>
<evidence type="ECO:0000256" key="1">
    <source>
        <dbReference type="SAM" id="Phobius"/>
    </source>
</evidence>
<dbReference type="Pfam" id="PF25302">
    <property type="entry name" value="NADase_transloc"/>
    <property type="match status" value="1"/>
</dbReference>
<evidence type="ECO:0000259" key="2">
    <source>
        <dbReference type="Pfam" id="PF25302"/>
    </source>
</evidence>
<dbReference type="InterPro" id="IPR057561">
    <property type="entry name" value="NADase_transloc"/>
</dbReference>
<keyword evidence="1" id="KW-1133">Transmembrane helix</keyword>
<dbReference type="InterPro" id="IPR008979">
    <property type="entry name" value="Galactose-bd-like_sf"/>
</dbReference>
<keyword evidence="1" id="KW-0812">Transmembrane</keyword>
<feature type="domain" description="NAD glycohydrolase translocation F5/8 type C" evidence="2">
    <location>
        <begin position="103"/>
        <end position="232"/>
    </location>
</feature>
<dbReference type="SUPFAM" id="SSF49785">
    <property type="entry name" value="Galactose-binding domain-like"/>
    <property type="match status" value="1"/>
</dbReference>
<accession>A0ABT0ZBJ3</accession>
<name>A0ABT0ZBJ3_9ACTN</name>
<gene>
    <name evidence="3" type="ORF">NGF19_10130</name>
</gene>
<evidence type="ECO:0000313" key="3">
    <source>
        <dbReference type="EMBL" id="MCN9241144.1"/>
    </source>
</evidence>
<protein>
    <recommendedName>
        <fullName evidence="2">NAD glycohydrolase translocation F5/8 type C domain-containing protein</fullName>
    </recommendedName>
</protein>
<evidence type="ECO:0000313" key="4">
    <source>
        <dbReference type="Proteomes" id="UP001523219"/>
    </source>
</evidence>
<dbReference type="NCBIfam" id="NF047619">
    <property type="entry name" value="NADase_discoid"/>
    <property type="match status" value="1"/>
</dbReference>
<dbReference type="Gene3D" id="2.60.120.260">
    <property type="entry name" value="Galactose-binding domain-like"/>
    <property type="match status" value="1"/>
</dbReference>
<sequence length="236" mass="26409">MNPYERRLCVRCGTLLDPARAPGEAPRPPWWRRLLPRRERHPLAAGTRPKRRAWRRPRLTLPWILVVLLVAAWFGRAQLTELFSFAQSSTGDPKPVHPAQVRASSQAASHHAQAAFDGFNNRYWAPADPGRGTGQYLEADFERPVRLRELLITSGSSTKSDEFLGQARPSKITVTLVSSEGERTSKVLNLSDAPGQQSFTVRGSDVTRVRLTVDAAYGVRADRRVAVAEVEFFGRQ</sequence>
<reference evidence="3 4" key="1">
    <citation type="submission" date="2022-05" db="EMBL/GenBank/DDBJ databases">
        <title>Streptomyces sp. nov. RY43-2 isolated from soil of a peat swamp forest.</title>
        <authorList>
            <person name="Kanchanasin P."/>
            <person name="Tanasupawat S."/>
            <person name="Phongsopitanun W."/>
        </authorList>
    </citation>
    <scope>NUCLEOTIDE SEQUENCE [LARGE SCALE GENOMIC DNA]</scope>
    <source>
        <strain evidence="3 4">RY43-2</strain>
    </source>
</reference>
<keyword evidence="4" id="KW-1185">Reference proteome</keyword>
<organism evidence="3 4">
    <name type="scientific">Streptomyces macrolidinus</name>
    <dbReference type="NCBI Taxonomy" id="2952607"/>
    <lineage>
        <taxon>Bacteria</taxon>
        <taxon>Bacillati</taxon>
        <taxon>Actinomycetota</taxon>
        <taxon>Actinomycetes</taxon>
        <taxon>Kitasatosporales</taxon>
        <taxon>Streptomycetaceae</taxon>
        <taxon>Streptomyces</taxon>
    </lineage>
</organism>
<comment type="caution">
    <text evidence="3">The sequence shown here is derived from an EMBL/GenBank/DDBJ whole genome shotgun (WGS) entry which is preliminary data.</text>
</comment>
<proteinExistence type="predicted"/>